<evidence type="ECO:0000313" key="1">
    <source>
        <dbReference type="Ensembl" id="ENSSMRP00000019286.1"/>
    </source>
</evidence>
<organism evidence="1 2">
    <name type="scientific">Salvator merianae</name>
    <name type="common">Argentine black and white tegu</name>
    <name type="synonym">Tupinambis merianae</name>
    <dbReference type="NCBI Taxonomy" id="96440"/>
    <lineage>
        <taxon>Eukaryota</taxon>
        <taxon>Metazoa</taxon>
        <taxon>Chordata</taxon>
        <taxon>Craniata</taxon>
        <taxon>Vertebrata</taxon>
        <taxon>Euteleostomi</taxon>
        <taxon>Lepidosauria</taxon>
        <taxon>Squamata</taxon>
        <taxon>Bifurcata</taxon>
        <taxon>Unidentata</taxon>
        <taxon>Episquamata</taxon>
        <taxon>Laterata</taxon>
        <taxon>Teiioidea</taxon>
        <taxon>Teiidae</taxon>
        <taxon>Salvator</taxon>
    </lineage>
</organism>
<sequence>SSSAVTMAHMLPFPCPVTLGTLRDESFEAQLHENVKHGNYAKVKKLLKKGTGPGVDARLLPLRMV</sequence>
<dbReference type="AlphaFoldDB" id="A0A8D0DPJ5"/>
<dbReference type="Ensembl" id="ENSSMRT00000022615.1">
    <property type="protein sequence ID" value="ENSSMRP00000019286.1"/>
    <property type="gene ID" value="ENSSMRG00000015029.1"/>
</dbReference>
<accession>A0A8D0DPJ5</accession>
<keyword evidence="2" id="KW-1185">Reference proteome</keyword>
<dbReference type="GeneTree" id="ENSGT01030000235145"/>
<reference evidence="1" key="2">
    <citation type="submission" date="2025-09" db="UniProtKB">
        <authorList>
            <consortium name="Ensembl"/>
        </authorList>
    </citation>
    <scope>IDENTIFICATION</scope>
</reference>
<protein>
    <submittedName>
        <fullName evidence="1">Uncharacterized protein</fullName>
    </submittedName>
</protein>
<dbReference type="Proteomes" id="UP000694421">
    <property type="component" value="Unplaced"/>
</dbReference>
<reference evidence="1" key="1">
    <citation type="submission" date="2025-08" db="UniProtKB">
        <authorList>
            <consortium name="Ensembl"/>
        </authorList>
    </citation>
    <scope>IDENTIFICATION</scope>
</reference>
<proteinExistence type="predicted"/>
<evidence type="ECO:0000313" key="2">
    <source>
        <dbReference type="Proteomes" id="UP000694421"/>
    </source>
</evidence>
<name>A0A8D0DPJ5_SALMN</name>